<feature type="transmembrane region" description="Helical" evidence="1">
    <location>
        <begin position="37"/>
        <end position="56"/>
    </location>
</feature>
<sequence length="60" mass="6832">MWGIQVNRIYAFFWMIICIVLCTMFFAGAWVPTSAQVGFMVCWFVLAAVIDFLKACTAND</sequence>
<keyword evidence="1" id="KW-1133">Transmembrane helix</keyword>
<keyword evidence="1" id="KW-0812">Transmembrane</keyword>
<dbReference type="Proteomes" id="UP000323544">
    <property type="component" value="Segment"/>
</dbReference>
<gene>
    <name evidence="2" type="ORF">POTTS_145</name>
</gene>
<evidence type="ECO:0000313" key="2">
    <source>
        <dbReference type="EMBL" id="QEG12755.1"/>
    </source>
</evidence>
<proteinExistence type="predicted"/>
<organism evidence="2 3">
    <name type="scientific">Klebsiella phage vB_KpnM_Potts1</name>
    <dbReference type="NCBI Taxonomy" id="2591366"/>
    <lineage>
        <taxon>Viruses</taxon>
        <taxon>Duplodnaviria</taxon>
        <taxon>Heunggongvirae</taxon>
        <taxon>Uroviricota</taxon>
        <taxon>Caudoviricetes</taxon>
        <taxon>Marfavirus</taxon>
        <taxon>Marfavirus F48</taxon>
    </lineage>
</organism>
<evidence type="ECO:0000313" key="3">
    <source>
        <dbReference type="Proteomes" id="UP000323544"/>
    </source>
</evidence>
<evidence type="ECO:0000256" key="1">
    <source>
        <dbReference type="SAM" id="Phobius"/>
    </source>
</evidence>
<feature type="transmembrane region" description="Helical" evidence="1">
    <location>
        <begin position="12"/>
        <end position="31"/>
    </location>
</feature>
<dbReference type="EMBL" id="MN013081">
    <property type="protein sequence ID" value="QEG12755.1"/>
    <property type="molecule type" value="Genomic_DNA"/>
</dbReference>
<reference evidence="2 3" key="1">
    <citation type="submission" date="2019-04" db="EMBL/GenBank/DDBJ databases">
        <authorList>
            <person name="Potts E."/>
            <person name="Thurgood T.L."/>
            <person name="Sharma R."/>
            <person name="Urrea L."/>
            <person name="Arens D.K."/>
            <person name="Kruger J.L."/>
            <person name="Thompson D.W."/>
            <person name="Grose J.H."/>
        </authorList>
    </citation>
    <scope>NUCLEOTIDE SEQUENCE [LARGE SCALE GENOMIC DNA]</scope>
</reference>
<accession>A0A5B9NIT9</accession>
<protein>
    <submittedName>
        <fullName evidence="2">Uncharacterized protein</fullName>
    </submittedName>
</protein>
<name>A0A5B9NIT9_9CAUD</name>
<keyword evidence="1" id="KW-0472">Membrane</keyword>